<dbReference type="GO" id="GO:1990904">
    <property type="term" value="C:ribonucleoprotein complex"/>
    <property type="evidence" value="ECO:0007669"/>
    <property type="project" value="UniProtKB-KW"/>
</dbReference>
<dbReference type="NCBIfam" id="NF004363">
    <property type="entry name" value="PRK05738.2-4"/>
    <property type="match status" value="1"/>
</dbReference>
<evidence type="ECO:0000256" key="3">
    <source>
        <dbReference type="ARBA" id="ARBA00023274"/>
    </source>
</evidence>
<name>A0A2M6WLV4_9BACT</name>
<dbReference type="SUPFAM" id="SSF54189">
    <property type="entry name" value="Ribosomal proteins S24e, L23 and L15e"/>
    <property type="match status" value="1"/>
</dbReference>
<dbReference type="Proteomes" id="UP000229335">
    <property type="component" value="Unassembled WGS sequence"/>
</dbReference>
<comment type="subunit">
    <text evidence="4">Part of the 50S ribosomal subunit. Contacts protein L29, and trigger factor when it is bound to the ribosome.</text>
</comment>
<comment type="function">
    <text evidence="4">One of the early assembly proteins it binds 23S rRNA. One of the proteins that surrounds the polypeptide exit tunnel on the outside of the ribosome. Forms the main docking site for trigger factor binding to the ribosome.</text>
</comment>
<dbReference type="InterPro" id="IPR013025">
    <property type="entry name" value="Ribosomal_uL23-like"/>
</dbReference>
<dbReference type="HAMAP" id="MF_01369_B">
    <property type="entry name" value="Ribosomal_uL23_B"/>
    <property type="match status" value="1"/>
</dbReference>
<reference evidence="6" key="1">
    <citation type="submission" date="2017-09" db="EMBL/GenBank/DDBJ databases">
        <title>Depth-based differentiation of microbial function through sediment-hosted aquifers and enrichment of novel symbionts in the deep terrestrial subsurface.</title>
        <authorList>
            <person name="Probst A.J."/>
            <person name="Ladd B."/>
            <person name="Jarett J.K."/>
            <person name="Geller-Mcgrath D.E."/>
            <person name="Sieber C.M.K."/>
            <person name="Emerson J.B."/>
            <person name="Anantharaman K."/>
            <person name="Thomas B.C."/>
            <person name="Malmstrom R."/>
            <person name="Stieglmeier M."/>
            <person name="Klingl A."/>
            <person name="Woyke T."/>
            <person name="Ryan C.M."/>
            <person name="Banfield J.F."/>
        </authorList>
    </citation>
    <scope>NUCLEOTIDE SEQUENCE [LARGE SCALE GENOMIC DNA]</scope>
</reference>
<accession>A0A2M6WLV4</accession>
<protein>
    <recommendedName>
        <fullName evidence="4">Large ribosomal subunit protein uL23</fullName>
    </recommendedName>
</protein>
<keyword evidence="3 4" id="KW-0687">Ribonucleoprotein</keyword>
<dbReference type="GO" id="GO:0005840">
    <property type="term" value="C:ribosome"/>
    <property type="evidence" value="ECO:0007669"/>
    <property type="project" value="UniProtKB-KW"/>
</dbReference>
<dbReference type="EMBL" id="PFAS01000047">
    <property type="protein sequence ID" value="PIT93746.1"/>
    <property type="molecule type" value="Genomic_DNA"/>
</dbReference>
<keyword evidence="4" id="KW-0699">rRNA-binding</keyword>
<keyword evidence="4" id="KW-0694">RNA-binding</keyword>
<dbReference type="GO" id="GO:0019843">
    <property type="term" value="F:rRNA binding"/>
    <property type="evidence" value="ECO:0007669"/>
    <property type="project" value="UniProtKB-UniRule"/>
</dbReference>
<dbReference type="InterPro" id="IPR012678">
    <property type="entry name" value="Ribosomal_uL23/eL15/eS24_sf"/>
</dbReference>
<comment type="similarity">
    <text evidence="1 4">Belongs to the universal ribosomal protein uL23 family.</text>
</comment>
<evidence type="ECO:0000256" key="4">
    <source>
        <dbReference type="HAMAP-Rule" id="MF_01369"/>
    </source>
</evidence>
<dbReference type="PANTHER" id="PTHR11620">
    <property type="entry name" value="60S RIBOSOMAL PROTEIN L23A"/>
    <property type="match status" value="1"/>
</dbReference>
<proteinExistence type="inferred from homology"/>
<dbReference type="InterPro" id="IPR012677">
    <property type="entry name" value="Nucleotide-bd_a/b_plait_sf"/>
</dbReference>
<sequence>MKDLYDGGISATATDAKKGKSAARGSYLESYRVLIKPLVTEKAAKIGAANKYAFVVSKEANKIMVAKAIEHVYGVKPVRINIINRTGKVVRSRRGNGKRKDWKKAIISLPKGKNINIYEGV</sequence>
<evidence type="ECO:0000256" key="1">
    <source>
        <dbReference type="ARBA" id="ARBA00006700"/>
    </source>
</evidence>
<dbReference type="AlphaFoldDB" id="A0A2M6WLV4"/>
<dbReference type="Gene3D" id="3.30.70.330">
    <property type="match status" value="1"/>
</dbReference>
<dbReference type="GO" id="GO:0006412">
    <property type="term" value="P:translation"/>
    <property type="evidence" value="ECO:0007669"/>
    <property type="project" value="UniProtKB-UniRule"/>
</dbReference>
<gene>
    <name evidence="4" type="primary">rplW</name>
    <name evidence="5" type="ORF">COU00_02795</name>
</gene>
<organism evidence="5 6">
    <name type="scientific">Candidatus Falkowbacteria bacterium CG10_big_fil_rev_8_21_14_0_10_43_11</name>
    <dbReference type="NCBI Taxonomy" id="1974568"/>
    <lineage>
        <taxon>Bacteria</taxon>
        <taxon>Candidatus Falkowiibacteriota</taxon>
    </lineage>
</organism>
<dbReference type="GO" id="GO:0003735">
    <property type="term" value="F:structural constituent of ribosome"/>
    <property type="evidence" value="ECO:0007669"/>
    <property type="project" value="InterPro"/>
</dbReference>
<keyword evidence="2 4" id="KW-0689">Ribosomal protein</keyword>
<evidence type="ECO:0000313" key="5">
    <source>
        <dbReference type="EMBL" id="PIT93746.1"/>
    </source>
</evidence>
<dbReference type="Pfam" id="PF00276">
    <property type="entry name" value="Ribosomal_L23"/>
    <property type="match status" value="1"/>
</dbReference>
<comment type="caution">
    <text evidence="5">The sequence shown here is derived from an EMBL/GenBank/DDBJ whole genome shotgun (WGS) entry which is preliminary data.</text>
</comment>
<evidence type="ECO:0000256" key="2">
    <source>
        <dbReference type="ARBA" id="ARBA00022980"/>
    </source>
</evidence>
<evidence type="ECO:0000313" key="6">
    <source>
        <dbReference type="Proteomes" id="UP000229335"/>
    </source>
</evidence>